<evidence type="ECO:0000256" key="3">
    <source>
        <dbReference type="ARBA" id="ARBA00022525"/>
    </source>
</evidence>
<keyword evidence="6" id="KW-0325">Glycoprotein</keyword>
<feature type="chain" id="PRO_5029511919" description="Avidin" evidence="9">
    <location>
        <begin position="24"/>
        <end position="159"/>
    </location>
</feature>
<keyword evidence="11" id="KW-1185">Reference proteome</keyword>
<feature type="signal peptide" evidence="9">
    <location>
        <begin position="1"/>
        <end position="23"/>
    </location>
</feature>
<dbReference type="PANTHER" id="PTHR34399:SF3">
    <property type="entry name" value="AVID PROTEIN-RELATED"/>
    <property type="match status" value="1"/>
</dbReference>
<dbReference type="Pfam" id="PF01382">
    <property type="entry name" value="Avidin"/>
    <property type="match status" value="1"/>
</dbReference>
<evidence type="ECO:0000313" key="11">
    <source>
        <dbReference type="Proteomes" id="UP000593565"/>
    </source>
</evidence>
<protein>
    <recommendedName>
        <fullName evidence="12">Avidin</fullName>
    </recommendedName>
</protein>
<evidence type="ECO:0000256" key="7">
    <source>
        <dbReference type="ARBA" id="ARBA00023267"/>
    </source>
</evidence>
<dbReference type="Proteomes" id="UP000593565">
    <property type="component" value="Unassembled WGS sequence"/>
</dbReference>
<dbReference type="InterPro" id="IPR005469">
    <property type="entry name" value="Avidin"/>
</dbReference>
<keyword evidence="4 9" id="KW-0732">Signal</keyword>
<comment type="caution">
    <text evidence="10">The sequence shown here is derived from an EMBL/GenBank/DDBJ whole genome shotgun (WGS) entry which is preliminary data.</text>
</comment>
<sequence>MESFVACLCVLALGMCQIIIGQALIPDSERKVKVLDCNVTGEWHSELGSQLQLSTVGPEVRGVYTTVQESTRGAAGPNREAKVVGVISGGPQPTIAFSALWAKGSCTTWVGQCFVLPGGVRVLKTLWMLRSAAESSTDNWDSTRLGADQFTFARGVESP</sequence>
<evidence type="ECO:0000256" key="6">
    <source>
        <dbReference type="ARBA" id="ARBA00023180"/>
    </source>
</evidence>
<evidence type="ECO:0000256" key="8">
    <source>
        <dbReference type="PIRSR" id="PIRSR605468-51"/>
    </source>
</evidence>
<dbReference type="AlphaFoldDB" id="A0A7J6AK95"/>
<dbReference type="InterPro" id="IPR005468">
    <property type="entry name" value="Avidin/str"/>
</dbReference>
<dbReference type="InterPro" id="IPR036896">
    <property type="entry name" value="Avidin-like_sf"/>
</dbReference>
<evidence type="ECO:0000256" key="2">
    <source>
        <dbReference type="ARBA" id="ARBA00006297"/>
    </source>
</evidence>
<organism evidence="10 11">
    <name type="scientific">Ameiurus melas</name>
    <name type="common">Black bullhead</name>
    <name type="synonym">Silurus melas</name>
    <dbReference type="NCBI Taxonomy" id="219545"/>
    <lineage>
        <taxon>Eukaryota</taxon>
        <taxon>Metazoa</taxon>
        <taxon>Chordata</taxon>
        <taxon>Craniata</taxon>
        <taxon>Vertebrata</taxon>
        <taxon>Euteleostomi</taxon>
        <taxon>Actinopterygii</taxon>
        <taxon>Neopterygii</taxon>
        <taxon>Teleostei</taxon>
        <taxon>Ostariophysi</taxon>
        <taxon>Siluriformes</taxon>
        <taxon>Ictaluridae</taxon>
        <taxon>Ameiurus</taxon>
    </lineage>
</organism>
<dbReference type="PROSITE" id="PS51326">
    <property type="entry name" value="AVIDIN_2"/>
    <property type="match status" value="1"/>
</dbReference>
<reference evidence="10 11" key="1">
    <citation type="submission" date="2020-02" db="EMBL/GenBank/DDBJ databases">
        <title>A chromosome-scale genome assembly of the black bullhead catfish (Ameiurus melas).</title>
        <authorList>
            <person name="Wen M."/>
            <person name="Zham M."/>
            <person name="Cabau C."/>
            <person name="Klopp C."/>
            <person name="Donnadieu C."/>
            <person name="Roques C."/>
            <person name="Bouchez O."/>
            <person name="Lampietro C."/>
            <person name="Jouanno E."/>
            <person name="Herpin A."/>
            <person name="Louis A."/>
            <person name="Berthelot C."/>
            <person name="Parey E."/>
            <person name="Roest-Crollius H."/>
            <person name="Braasch I."/>
            <person name="Postlethwait J."/>
            <person name="Robinson-Rechavi M."/>
            <person name="Echchiki A."/>
            <person name="Begum T."/>
            <person name="Montfort J."/>
            <person name="Schartl M."/>
            <person name="Bobe J."/>
            <person name="Guiguen Y."/>
        </authorList>
    </citation>
    <scope>NUCLEOTIDE SEQUENCE [LARGE SCALE GENOMIC DNA]</scope>
    <source>
        <strain evidence="10">M_S1</strain>
        <tissue evidence="10">Blood</tissue>
    </source>
</reference>
<accession>A0A7J6AK95</accession>
<dbReference type="GO" id="GO:0009374">
    <property type="term" value="F:biotin binding"/>
    <property type="evidence" value="ECO:0007669"/>
    <property type="project" value="InterPro"/>
</dbReference>
<feature type="disulfide bond" evidence="8">
    <location>
        <begin position="37"/>
        <end position="113"/>
    </location>
</feature>
<dbReference type="Gene3D" id="2.40.128.30">
    <property type="entry name" value="Avidin-like"/>
    <property type="match status" value="1"/>
</dbReference>
<dbReference type="InterPro" id="IPR051764">
    <property type="entry name" value="Avidin/Streptavidin-rel"/>
</dbReference>
<evidence type="ECO:0000256" key="4">
    <source>
        <dbReference type="ARBA" id="ARBA00022729"/>
    </source>
</evidence>
<evidence type="ECO:0008006" key="12">
    <source>
        <dbReference type="Google" id="ProtNLM"/>
    </source>
</evidence>
<evidence type="ECO:0000256" key="9">
    <source>
        <dbReference type="SAM" id="SignalP"/>
    </source>
</evidence>
<name>A0A7J6AK95_AMEME</name>
<evidence type="ECO:0000256" key="5">
    <source>
        <dbReference type="ARBA" id="ARBA00023157"/>
    </source>
</evidence>
<evidence type="ECO:0000313" key="10">
    <source>
        <dbReference type="EMBL" id="KAF4082281.1"/>
    </source>
</evidence>
<dbReference type="SUPFAM" id="SSF50876">
    <property type="entry name" value="Avidin/streptavidin"/>
    <property type="match status" value="1"/>
</dbReference>
<dbReference type="GO" id="GO:0005576">
    <property type="term" value="C:extracellular region"/>
    <property type="evidence" value="ECO:0007669"/>
    <property type="project" value="UniProtKB-SubCell"/>
</dbReference>
<dbReference type="EMBL" id="JAAGNN010000012">
    <property type="protein sequence ID" value="KAF4082281.1"/>
    <property type="molecule type" value="Genomic_DNA"/>
</dbReference>
<keyword evidence="7" id="KW-0092">Biotin</keyword>
<comment type="subcellular location">
    <subcellularLocation>
        <location evidence="1">Secreted</location>
    </subcellularLocation>
</comment>
<comment type="similarity">
    <text evidence="2">Belongs to the avidin/streptavidin family.</text>
</comment>
<keyword evidence="5 8" id="KW-1015">Disulfide bond</keyword>
<keyword evidence="3" id="KW-0964">Secreted</keyword>
<dbReference type="PANTHER" id="PTHR34399">
    <property type="entry name" value="AVIDIN-RELATED"/>
    <property type="match status" value="1"/>
</dbReference>
<proteinExistence type="inferred from homology"/>
<gene>
    <name evidence="10" type="ORF">AMELA_G00149870</name>
</gene>
<evidence type="ECO:0000256" key="1">
    <source>
        <dbReference type="ARBA" id="ARBA00004613"/>
    </source>
</evidence>
<dbReference type="PRINTS" id="PR00709">
    <property type="entry name" value="AVIDIN"/>
</dbReference>